<dbReference type="AlphaFoldDB" id="A0AA41U3M3"/>
<gene>
    <name evidence="2" type="ORF">LZ495_22010</name>
</gene>
<evidence type="ECO:0008006" key="4">
    <source>
        <dbReference type="Google" id="ProtNLM"/>
    </source>
</evidence>
<accession>A0AA41U3M3</accession>
<evidence type="ECO:0000256" key="1">
    <source>
        <dbReference type="SAM" id="SignalP"/>
    </source>
</evidence>
<protein>
    <recommendedName>
        <fullName evidence="4">Lipoprotein</fullName>
    </recommendedName>
</protein>
<evidence type="ECO:0000313" key="3">
    <source>
        <dbReference type="Proteomes" id="UP001165378"/>
    </source>
</evidence>
<comment type="caution">
    <text evidence="2">The sequence shown here is derived from an EMBL/GenBank/DDBJ whole genome shotgun (WGS) entry which is preliminary data.</text>
</comment>
<keyword evidence="1" id="KW-0732">Signal</keyword>
<organism evidence="2 3">
    <name type="scientific">Yinghuangia soli</name>
    <dbReference type="NCBI Taxonomy" id="2908204"/>
    <lineage>
        <taxon>Bacteria</taxon>
        <taxon>Bacillati</taxon>
        <taxon>Actinomycetota</taxon>
        <taxon>Actinomycetes</taxon>
        <taxon>Kitasatosporales</taxon>
        <taxon>Streptomycetaceae</taxon>
        <taxon>Yinghuangia</taxon>
    </lineage>
</organism>
<sequence>MHVRRIALSVSAAFLAVAALGACSDDKGEDKTDNTKTDAKTLADQSIAEMDKLEFVQADGTGTADDGKPASASMCAVMKTKAVSGSVTIDGHKLDVIAIDGAQYMRGAGEAWAYLLGKPDDARIVAAAGKVAGDKYIKSPAEDKDDQIVDFFDGKTDTVTKGEVTDFKGQKVVPLSQTGTDGEKKTYYVAAEGKPLIVGKKEEAAEGPERQETVFTKAGSCVVKAPGTDQVIDADTFDTELKAELTS</sequence>
<keyword evidence="3" id="KW-1185">Reference proteome</keyword>
<dbReference type="Proteomes" id="UP001165378">
    <property type="component" value="Unassembled WGS sequence"/>
</dbReference>
<feature type="signal peptide" evidence="1">
    <location>
        <begin position="1"/>
        <end position="24"/>
    </location>
</feature>
<reference evidence="2" key="1">
    <citation type="submission" date="2022-01" db="EMBL/GenBank/DDBJ databases">
        <title>Genome-Based Taxonomic Classification of the Phylum Actinobacteria.</title>
        <authorList>
            <person name="Gao Y."/>
        </authorList>
    </citation>
    <scope>NUCLEOTIDE SEQUENCE</scope>
    <source>
        <strain evidence="2">KLBMP 8922</strain>
    </source>
</reference>
<dbReference type="EMBL" id="JAKFHA010000013">
    <property type="protein sequence ID" value="MCF2529877.1"/>
    <property type="molecule type" value="Genomic_DNA"/>
</dbReference>
<proteinExistence type="predicted"/>
<dbReference type="PROSITE" id="PS51257">
    <property type="entry name" value="PROKAR_LIPOPROTEIN"/>
    <property type="match status" value="1"/>
</dbReference>
<evidence type="ECO:0000313" key="2">
    <source>
        <dbReference type="EMBL" id="MCF2529877.1"/>
    </source>
</evidence>
<name>A0AA41U3M3_9ACTN</name>
<dbReference type="RefSeq" id="WP_235054498.1">
    <property type="nucleotide sequence ID" value="NZ_JAKFHA010000013.1"/>
</dbReference>
<feature type="chain" id="PRO_5041433485" description="Lipoprotein" evidence="1">
    <location>
        <begin position="25"/>
        <end position="247"/>
    </location>
</feature>